<name>A0A9X2MQN9_9BACL</name>
<dbReference type="Proteomes" id="UP001141950">
    <property type="component" value="Unassembled WGS sequence"/>
</dbReference>
<comment type="caution">
    <text evidence="1">The sequence shown here is derived from an EMBL/GenBank/DDBJ whole genome shotgun (WGS) entry which is preliminary data.</text>
</comment>
<evidence type="ECO:0000313" key="2">
    <source>
        <dbReference type="Proteomes" id="UP001141950"/>
    </source>
</evidence>
<accession>A0A9X2MQN9</accession>
<gene>
    <name evidence="1" type="ORF">NQZ67_09405</name>
</gene>
<reference evidence="1" key="1">
    <citation type="submission" date="2022-08" db="EMBL/GenBank/DDBJ databases">
        <title>The genomic sequence of strain Paenibacillus sp. SCIV0701.</title>
        <authorList>
            <person name="Zhao H."/>
        </authorList>
    </citation>
    <scope>NUCLEOTIDE SEQUENCE</scope>
    <source>
        <strain evidence="1">SCIV0701</strain>
    </source>
</reference>
<evidence type="ECO:0000313" key="1">
    <source>
        <dbReference type="EMBL" id="MCR2804093.1"/>
    </source>
</evidence>
<sequence>MKHALDAILERLDGRETLSPLMPKKAWDGELEARIESLAQGISLSETALIALMAGLHLRNDSLDASHSYAQEIEHDATGAYWHGLMHRMEGDFYNSKYWFRQAGRHPAMDLTRKRVAEQLGGAAETEKIASIKDSYASGVLSSFRSEAGWDSARFVDLAVWQEKLAANDEARALLERIQRIEMEALFEYTLEAARPYLPE</sequence>
<dbReference type="AlphaFoldDB" id="A0A9X2MQN9"/>
<dbReference type="RefSeq" id="WP_257444906.1">
    <property type="nucleotide sequence ID" value="NZ_JANIPJ010000005.1"/>
</dbReference>
<proteinExistence type="predicted"/>
<protein>
    <submittedName>
        <fullName evidence="1">Uncharacterized protein</fullName>
    </submittedName>
</protein>
<organism evidence="1 2">
    <name type="scientific">Paenibacillus soyae</name>
    <dbReference type="NCBI Taxonomy" id="2969249"/>
    <lineage>
        <taxon>Bacteria</taxon>
        <taxon>Bacillati</taxon>
        <taxon>Bacillota</taxon>
        <taxon>Bacilli</taxon>
        <taxon>Bacillales</taxon>
        <taxon>Paenibacillaceae</taxon>
        <taxon>Paenibacillus</taxon>
    </lineage>
</organism>
<keyword evidence="2" id="KW-1185">Reference proteome</keyword>
<dbReference type="EMBL" id="JANIPJ010000005">
    <property type="protein sequence ID" value="MCR2804093.1"/>
    <property type="molecule type" value="Genomic_DNA"/>
</dbReference>